<gene>
    <name evidence="1" type="ORF">LSINAPIS_LOCUS8005</name>
</gene>
<dbReference type="EMBL" id="FZQP02002769">
    <property type="protein sequence ID" value="VVC96519.1"/>
    <property type="molecule type" value="Genomic_DNA"/>
</dbReference>
<proteinExistence type="predicted"/>
<evidence type="ECO:0000313" key="2">
    <source>
        <dbReference type="Proteomes" id="UP000324832"/>
    </source>
</evidence>
<accession>A0A5E4QE57</accession>
<evidence type="ECO:0000313" key="1">
    <source>
        <dbReference type="EMBL" id="VVC96519.1"/>
    </source>
</evidence>
<sequence>MKHHCRGHGVLRTNSATSDCRKIISECTTKVACRARVGDRTCPTSTYVSGCIDMARLTRTRPVYEPRTPSPRPAGSTILK</sequence>
<name>A0A5E4QE57_9NEOP</name>
<dbReference type="AlphaFoldDB" id="A0A5E4QE57"/>
<dbReference type="Proteomes" id="UP000324832">
    <property type="component" value="Unassembled WGS sequence"/>
</dbReference>
<organism evidence="1 2">
    <name type="scientific">Leptidea sinapis</name>
    <dbReference type="NCBI Taxonomy" id="189913"/>
    <lineage>
        <taxon>Eukaryota</taxon>
        <taxon>Metazoa</taxon>
        <taxon>Ecdysozoa</taxon>
        <taxon>Arthropoda</taxon>
        <taxon>Hexapoda</taxon>
        <taxon>Insecta</taxon>
        <taxon>Pterygota</taxon>
        <taxon>Neoptera</taxon>
        <taxon>Endopterygota</taxon>
        <taxon>Lepidoptera</taxon>
        <taxon>Glossata</taxon>
        <taxon>Ditrysia</taxon>
        <taxon>Papilionoidea</taxon>
        <taxon>Pieridae</taxon>
        <taxon>Dismorphiinae</taxon>
        <taxon>Leptidea</taxon>
    </lineage>
</organism>
<reference evidence="1 2" key="1">
    <citation type="submission" date="2017-07" db="EMBL/GenBank/DDBJ databases">
        <authorList>
            <person name="Talla V."/>
            <person name="Backstrom N."/>
        </authorList>
    </citation>
    <scope>NUCLEOTIDE SEQUENCE [LARGE SCALE GENOMIC DNA]</scope>
</reference>
<keyword evidence="2" id="KW-1185">Reference proteome</keyword>
<protein>
    <submittedName>
        <fullName evidence="1">Uncharacterized protein</fullName>
    </submittedName>
</protein>